<dbReference type="InterPro" id="IPR001296">
    <property type="entry name" value="Glyco_trans_1"/>
</dbReference>
<organism evidence="2 4">
    <name type="scientific">Chryseobacterium shandongense</name>
    <dbReference type="NCBI Taxonomy" id="1493872"/>
    <lineage>
        <taxon>Bacteria</taxon>
        <taxon>Pseudomonadati</taxon>
        <taxon>Bacteroidota</taxon>
        <taxon>Flavobacteriia</taxon>
        <taxon>Flavobacteriales</taxon>
        <taxon>Weeksellaceae</taxon>
        <taxon>Chryseobacterium group</taxon>
        <taxon>Chryseobacterium</taxon>
    </lineage>
</organism>
<dbReference type="PANTHER" id="PTHR12526:SF630">
    <property type="entry name" value="GLYCOSYLTRANSFERASE"/>
    <property type="match status" value="1"/>
</dbReference>
<dbReference type="CDD" id="cd03811">
    <property type="entry name" value="GT4_GT28_WabH-like"/>
    <property type="match status" value="1"/>
</dbReference>
<dbReference type="Gene3D" id="3.40.50.2000">
    <property type="entry name" value="Glycogen Phosphorylase B"/>
    <property type="match status" value="2"/>
</dbReference>
<dbReference type="SUPFAM" id="SSF53756">
    <property type="entry name" value="UDP-Glycosyltransferase/glycogen phosphorylase"/>
    <property type="match status" value="1"/>
</dbReference>
<dbReference type="PANTHER" id="PTHR12526">
    <property type="entry name" value="GLYCOSYLTRANSFERASE"/>
    <property type="match status" value="1"/>
</dbReference>
<evidence type="ECO:0000313" key="2">
    <source>
        <dbReference type="EMBL" id="AZA87219.1"/>
    </source>
</evidence>
<keyword evidence="5" id="KW-1185">Reference proteome</keyword>
<evidence type="ECO:0000259" key="1">
    <source>
        <dbReference type="Pfam" id="PF00534"/>
    </source>
</evidence>
<proteinExistence type="predicted"/>
<protein>
    <submittedName>
        <fullName evidence="2">Glycosyltransferase</fullName>
    </submittedName>
</protein>
<dbReference type="Proteomes" id="UP000274073">
    <property type="component" value="Chromosome"/>
</dbReference>
<feature type="domain" description="Glycosyl transferase family 1" evidence="1">
    <location>
        <begin position="198"/>
        <end position="353"/>
    </location>
</feature>
<evidence type="ECO:0000313" key="3">
    <source>
        <dbReference type="EMBL" id="AZA95718.1"/>
    </source>
</evidence>
<name>A0A3G6QXE1_9FLAO</name>
<gene>
    <name evidence="2" type="ORF">EG349_10670</name>
    <name evidence="3" type="ORF">EG353_09125</name>
</gene>
<dbReference type="OrthoDB" id="791981at2"/>
<dbReference type="KEGG" id="csha:EG350_18595"/>
<dbReference type="EMBL" id="CP033915">
    <property type="protein sequence ID" value="AZA87219.1"/>
    <property type="molecule type" value="Genomic_DNA"/>
</dbReference>
<evidence type="ECO:0000313" key="4">
    <source>
        <dbReference type="Proteomes" id="UP000274073"/>
    </source>
</evidence>
<dbReference type="Pfam" id="PF00534">
    <property type="entry name" value="Glycos_transf_1"/>
    <property type="match status" value="1"/>
</dbReference>
<evidence type="ECO:0000313" key="5">
    <source>
        <dbReference type="Proteomes" id="UP000281741"/>
    </source>
</evidence>
<dbReference type="EMBL" id="CP033912">
    <property type="protein sequence ID" value="AZA95718.1"/>
    <property type="molecule type" value="Genomic_DNA"/>
</dbReference>
<accession>A0A3G6QXE1</accession>
<dbReference type="GO" id="GO:0016757">
    <property type="term" value="F:glycosyltransferase activity"/>
    <property type="evidence" value="ECO:0007669"/>
    <property type="project" value="InterPro"/>
</dbReference>
<dbReference type="Proteomes" id="UP000281741">
    <property type="component" value="Chromosome"/>
</dbReference>
<sequence length="385" mass="44234">MMSQKKIKILFRHHSMEMGGVEKVLLSLLKNLDPDKFEMTVCLTLNQGKLRNEIPEHVRKLYLTDGKEDFSGNPLLKKIQLLTRRIKLKKLKSNPAIADRLINDVFDVEIGMDYRDYDAVLNSTNKKSKKIGWFHSEIGVSTFQPAVSGVLKSFPRFDHIVYCSYKIKKMMHHYNPDLNYPAESVIINPIPIEEIKSKAKEEPEIFPEGPVFVSVGRLDSRKGHHKLIQAHKRLIDEGFHHSIIIIGDGDEMKNLSFQAAKYNIEKTFILKGNQMNPYPYIRRADYFILPSETEARPLVIAEALLLQKPIIATNVGDVGLMVKDRKTGYLISYETDEMYSAMKTFLTDSVLVAQILENLRDIESQFDNQEIFNSIEEMITTVSKK</sequence>
<dbReference type="AlphaFoldDB" id="A0A3G6QXE1"/>
<reference evidence="4 5" key="1">
    <citation type="submission" date="2018-11" db="EMBL/GenBank/DDBJ databases">
        <title>Proposal to divide the Flavobacteriaceae and reorganize its genera based on Amino Acid Identity values calculated from whole genome sequences.</title>
        <authorList>
            <person name="Nicholson A.C."/>
            <person name="Gulvik C.A."/>
            <person name="Whitney A.M."/>
            <person name="Humrighouse B.W."/>
            <person name="Bell M."/>
            <person name="Holmes B."/>
            <person name="Steigerwalt A.G."/>
            <person name="Villarma A."/>
            <person name="Sheth M."/>
            <person name="Batra D."/>
            <person name="Pryor J."/>
            <person name="Bernardet J.-F."/>
            <person name="Hugo C."/>
            <person name="Kampfer P."/>
            <person name="Newman J."/>
            <person name="McQuiston J.R."/>
        </authorList>
    </citation>
    <scope>NUCLEOTIDE SEQUENCE [LARGE SCALE GENOMIC DNA]</scope>
    <source>
        <strain evidence="2 4">G0207</strain>
        <strain evidence="3 5">H5143</strain>
    </source>
</reference>